<feature type="compositionally biased region" description="Basic and acidic residues" evidence="2">
    <location>
        <begin position="179"/>
        <end position="190"/>
    </location>
</feature>
<feature type="domain" description="AMP-dependent synthetase/ligase" evidence="3">
    <location>
        <begin position="28"/>
        <end position="155"/>
    </location>
</feature>
<dbReference type="AlphaFoldDB" id="A0A5N6A925"/>
<gene>
    <name evidence="4" type="ORF">FH607_016615</name>
</gene>
<dbReference type="GO" id="GO:0006085">
    <property type="term" value="P:acetyl-CoA biosynthetic process"/>
    <property type="evidence" value="ECO:0007669"/>
    <property type="project" value="TreeGrafter"/>
</dbReference>
<dbReference type="PANTHER" id="PTHR24095">
    <property type="entry name" value="ACETYL-COENZYME A SYNTHETASE"/>
    <property type="match status" value="1"/>
</dbReference>
<organism evidence="4 5">
    <name type="scientific">Streptomyces mimosae</name>
    <dbReference type="NCBI Taxonomy" id="2586635"/>
    <lineage>
        <taxon>Bacteria</taxon>
        <taxon>Bacillati</taxon>
        <taxon>Actinomycetota</taxon>
        <taxon>Actinomycetes</taxon>
        <taxon>Kitasatosporales</taxon>
        <taxon>Streptomycetaceae</taxon>
        <taxon>Streptomyces</taxon>
    </lineage>
</organism>
<dbReference type="Gene3D" id="3.40.50.12780">
    <property type="entry name" value="N-terminal domain of ligase-like"/>
    <property type="match status" value="1"/>
</dbReference>
<proteinExistence type="predicted"/>
<evidence type="ECO:0000259" key="3">
    <source>
        <dbReference type="Pfam" id="PF00501"/>
    </source>
</evidence>
<accession>A0A5N6A925</accession>
<evidence type="ECO:0000313" key="4">
    <source>
        <dbReference type="EMBL" id="KAB8164260.1"/>
    </source>
</evidence>
<evidence type="ECO:0000256" key="1">
    <source>
        <dbReference type="ARBA" id="ARBA00022990"/>
    </source>
</evidence>
<dbReference type="OrthoDB" id="4188854at2"/>
<dbReference type="EMBL" id="VDLY02000010">
    <property type="protein sequence ID" value="KAB8164260.1"/>
    <property type="molecule type" value="Genomic_DNA"/>
</dbReference>
<feature type="compositionally biased region" description="Basic and acidic residues" evidence="2">
    <location>
        <begin position="222"/>
        <end position="231"/>
    </location>
</feature>
<dbReference type="SUPFAM" id="SSF56801">
    <property type="entry name" value="Acetyl-CoA synthetase-like"/>
    <property type="match status" value="1"/>
</dbReference>
<dbReference type="InterPro" id="IPR042099">
    <property type="entry name" value="ANL_N_sf"/>
</dbReference>
<reference evidence="4" key="1">
    <citation type="submission" date="2019-10" db="EMBL/GenBank/DDBJ databases">
        <title>Nonomuraea sp. nov., isolated from Phyllanthus amarus.</title>
        <authorList>
            <person name="Klykleung N."/>
            <person name="Tanasupawat S."/>
        </authorList>
    </citation>
    <scope>NUCLEOTIDE SEQUENCE [LARGE SCALE GENOMIC DNA]</scope>
    <source>
        <strain evidence="4">3MP-10</strain>
    </source>
</reference>
<evidence type="ECO:0000256" key="2">
    <source>
        <dbReference type="SAM" id="MobiDB-lite"/>
    </source>
</evidence>
<dbReference type="Proteomes" id="UP000314251">
    <property type="component" value="Unassembled WGS sequence"/>
</dbReference>
<dbReference type="GO" id="GO:0003987">
    <property type="term" value="F:acetate-CoA ligase activity"/>
    <property type="evidence" value="ECO:0007669"/>
    <property type="project" value="TreeGrafter"/>
</dbReference>
<dbReference type="Pfam" id="PF00501">
    <property type="entry name" value="AMP-binding"/>
    <property type="match status" value="1"/>
</dbReference>
<keyword evidence="1" id="KW-0007">Acetylation</keyword>
<keyword evidence="5" id="KW-1185">Reference proteome</keyword>
<feature type="compositionally biased region" description="Gly residues" evidence="2">
    <location>
        <begin position="10"/>
        <end position="21"/>
    </location>
</feature>
<feature type="region of interest" description="Disordered" evidence="2">
    <location>
        <begin position="160"/>
        <end position="231"/>
    </location>
</feature>
<comment type="caution">
    <text evidence="4">The sequence shown here is derived from an EMBL/GenBank/DDBJ whole genome shotgun (WGS) entry which is preliminary data.</text>
</comment>
<dbReference type="InterPro" id="IPR000873">
    <property type="entry name" value="AMP-dep_synth/lig_dom"/>
</dbReference>
<feature type="region of interest" description="Disordered" evidence="2">
    <location>
        <begin position="1"/>
        <end position="22"/>
    </location>
</feature>
<evidence type="ECO:0000313" key="5">
    <source>
        <dbReference type="Proteomes" id="UP000314251"/>
    </source>
</evidence>
<dbReference type="PANTHER" id="PTHR24095:SF14">
    <property type="entry name" value="ACETYL-COENZYME A SYNTHETASE 1"/>
    <property type="match status" value="1"/>
</dbReference>
<name>A0A5N6A925_9ACTN</name>
<sequence>MSSATDQSGGMSGDQHGGGRWSGPADVLTHGQLLHMGEKAGTTLRRHGVAEGDAVAVQLPMCLESVVVTLACLAIGAQRITLPIGDHQRFVRDRLNGCRARVVVCADACEIDGRVHAVKSAMNRVLEECPDVRSVLVVRQLARPVPWEPGRDRWWHEELHPRTLPPRPYPGRMSELNPEDQRQGAERLVFDDPLAGRSSDDSDHGWGEGSPEDAADGNLARLIDERPPHHI</sequence>
<protein>
    <submittedName>
        <fullName evidence="4">AMP-binding protein</fullName>
    </submittedName>
</protein>